<keyword evidence="3" id="KW-1185">Reference proteome</keyword>
<dbReference type="EMBL" id="JAHIBW010000013">
    <property type="protein sequence ID" value="KAG7305829.1"/>
    <property type="molecule type" value="Genomic_DNA"/>
</dbReference>
<protein>
    <submittedName>
        <fullName evidence="2">Uncharacterized protein</fullName>
    </submittedName>
</protein>
<organism evidence="2 3">
    <name type="scientific">Plutella xylostella</name>
    <name type="common">Diamondback moth</name>
    <name type="synonym">Plutella maculipennis</name>
    <dbReference type="NCBI Taxonomy" id="51655"/>
    <lineage>
        <taxon>Eukaryota</taxon>
        <taxon>Metazoa</taxon>
        <taxon>Ecdysozoa</taxon>
        <taxon>Arthropoda</taxon>
        <taxon>Hexapoda</taxon>
        <taxon>Insecta</taxon>
        <taxon>Pterygota</taxon>
        <taxon>Neoptera</taxon>
        <taxon>Endopterygota</taxon>
        <taxon>Lepidoptera</taxon>
        <taxon>Glossata</taxon>
        <taxon>Ditrysia</taxon>
        <taxon>Yponomeutoidea</taxon>
        <taxon>Plutellidae</taxon>
        <taxon>Plutella</taxon>
    </lineage>
</organism>
<evidence type="ECO:0000256" key="1">
    <source>
        <dbReference type="SAM" id="MobiDB-lite"/>
    </source>
</evidence>
<feature type="compositionally biased region" description="Low complexity" evidence="1">
    <location>
        <begin position="45"/>
        <end position="56"/>
    </location>
</feature>
<feature type="compositionally biased region" description="Basic residues" evidence="1">
    <location>
        <begin position="132"/>
        <end position="141"/>
    </location>
</feature>
<evidence type="ECO:0000313" key="3">
    <source>
        <dbReference type="Proteomes" id="UP000823941"/>
    </source>
</evidence>
<name>A0ABQ7QKY4_PLUXY</name>
<feature type="region of interest" description="Disordered" evidence="1">
    <location>
        <begin position="1"/>
        <end position="56"/>
    </location>
</feature>
<gene>
    <name evidence="2" type="ORF">JYU34_009979</name>
</gene>
<evidence type="ECO:0000313" key="2">
    <source>
        <dbReference type="EMBL" id="KAG7305829.1"/>
    </source>
</evidence>
<feature type="region of interest" description="Disordered" evidence="1">
    <location>
        <begin position="79"/>
        <end position="102"/>
    </location>
</feature>
<feature type="region of interest" description="Disordered" evidence="1">
    <location>
        <begin position="122"/>
        <end position="141"/>
    </location>
</feature>
<comment type="caution">
    <text evidence="2">The sequence shown here is derived from an EMBL/GenBank/DDBJ whole genome shotgun (WGS) entry which is preliminary data.</text>
</comment>
<reference evidence="2 3" key="1">
    <citation type="submission" date="2021-06" db="EMBL/GenBank/DDBJ databases">
        <title>A haploid diamondback moth (Plutella xylostella L.) genome assembly resolves 31 chromosomes and identifies a diamide resistance mutation.</title>
        <authorList>
            <person name="Ward C.M."/>
            <person name="Perry K.D."/>
            <person name="Baker G."/>
            <person name="Powis K."/>
            <person name="Heckel D.G."/>
            <person name="Baxter S.W."/>
        </authorList>
    </citation>
    <scope>NUCLEOTIDE SEQUENCE [LARGE SCALE GENOMIC DNA]</scope>
    <source>
        <strain evidence="2 3">LV</strain>
        <tissue evidence="2">Single pupa</tissue>
    </source>
</reference>
<proteinExistence type="predicted"/>
<accession>A0ABQ7QKY4</accession>
<sequence>MFGHRTPVRKSNSAEKKETNSQSQEAGQMRASHVRRSIGEWEAVNPSQSSSNPSPRAALVAAAAPCKVMSPLTQGLTGEGAEKLSAETAISPKPKYKNRTSEARACLTSAKLQLGKARNLRTDIKNEVTHPTNKKYSHSGL</sequence>
<dbReference type="Proteomes" id="UP000823941">
    <property type="component" value="Chromosome 13"/>
</dbReference>